<gene>
    <name evidence="9" type="ORF">HYPSUDRAFT_49086</name>
</gene>
<dbReference type="Proteomes" id="UP000054270">
    <property type="component" value="Unassembled WGS sequence"/>
</dbReference>
<dbReference type="OMA" id="REHTADW"/>
<dbReference type="STRING" id="945553.A0A0D2N5R8"/>
<dbReference type="PANTHER" id="PTHR11834:SF0">
    <property type="entry name" value="PROTEIN SCALLOPED"/>
    <property type="match status" value="1"/>
</dbReference>
<dbReference type="OrthoDB" id="10006572at2759"/>
<dbReference type="GO" id="GO:0005634">
    <property type="term" value="C:nucleus"/>
    <property type="evidence" value="ECO:0007669"/>
    <property type="project" value="UniProtKB-SubCell"/>
</dbReference>
<evidence type="ECO:0000259" key="8">
    <source>
        <dbReference type="PROSITE" id="PS51088"/>
    </source>
</evidence>
<evidence type="ECO:0000256" key="5">
    <source>
        <dbReference type="ARBA" id="ARBA00023242"/>
    </source>
</evidence>
<organism evidence="9 10">
    <name type="scientific">Hypholoma sublateritium (strain FD-334 SS-4)</name>
    <dbReference type="NCBI Taxonomy" id="945553"/>
    <lineage>
        <taxon>Eukaryota</taxon>
        <taxon>Fungi</taxon>
        <taxon>Dikarya</taxon>
        <taxon>Basidiomycota</taxon>
        <taxon>Agaricomycotina</taxon>
        <taxon>Agaricomycetes</taxon>
        <taxon>Agaricomycetidae</taxon>
        <taxon>Agaricales</taxon>
        <taxon>Agaricineae</taxon>
        <taxon>Strophariaceae</taxon>
        <taxon>Hypholoma</taxon>
    </lineage>
</organism>
<feature type="DNA-binding region" description="TEA" evidence="6">
    <location>
        <begin position="58"/>
        <end position="134"/>
    </location>
</feature>
<dbReference type="AlphaFoldDB" id="A0A0D2N5R8"/>
<evidence type="ECO:0000313" key="9">
    <source>
        <dbReference type="EMBL" id="KJA14524.1"/>
    </source>
</evidence>
<dbReference type="InterPro" id="IPR038096">
    <property type="entry name" value="TEA/ATTS_sf"/>
</dbReference>
<evidence type="ECO:0000256" key="2">
    <source>
        <dbReference type="ARBA" id="ARBA00008421"/>
    </source>
</evidence>
<proteinExistence type="inferred from homology"/>
<dbReference type="InterPro" id="IPR000818">
    <property type="entry name" value="TEA/ATTS_dom"/>
</dbReference>
<keyword evidence="3" id="KW-0805">Transcription regulation</keyword>
<feature type="domain" description="TEA" evidence="8">
    <location>
        <begin position="58"/>
        <end position="134"/>
    </location>
</feature>
<dbReference type="PROSITE" id="PS51088">
    <property type="entry name" value="TEA_2"/>
    <property type="match status" value="1"/>
</dbReference>
<dbReference type="Gene3D" id="6.10.20.40">
    <property type="entry name" value="TEA/ATTS domain"/>
    <property type="match status" value="1"/>
</dbReference>
<keyword evidence="4" id="KW-0804">Transcription</keyword>
<dbReference type="EMBL" id="KN817676">
    <property type="protein sequence ID" value="KJA14524.1"/>
    <property type="molecule type" value="Genomic_DNA"/>
</dbReference>
<keyword evidence="5" id="KW-0539">Nucleus</keyword>
<feature type="region of interest" description="Disordered" evidence="7">
    <location>
        <begin position="141"/>
        <end position="176"/>
    </location>
</feature>
<reference evidence="10" key="1">
    <citation type="submission" date="2014-04" db="EMBL/GenBank/DDBJ databases">
        <title>Evolutionary Origins and Diversification of the Mycorrhizal Mutualists.</title>
        <authorList>
            <consortium name="DOE Joint Genome Institute"/>
            <consortium name="Mycorrhizal Genomics Consortium"/>
            <person name="Kohler A."/>
            <person name="Kuo A."/>
            <person name="Nagy L.G."/>
            <person name="Floudas D."/>
            <person name="Copeland A."/>
            <person name="Barry K.W."/>
            <person name="Cichocki N."/>
            <person name="Veneault-Fourrey C."/>
            <person name="LaButti K."/>
            <person name="Lindquist E.A."/>
            <person name="Lipzen A."/>
            <person name="Lundell T."/>
            <person name="Morin E."/>
            <person name="Murat C."/>
            <person name="Riley R."/>
            <person name="Ohm R."/>
            <person name="Sun H."/>
            <person name="Tunlid A."/>
            <person name="Henrissat B."/>
            <person name="Grigoriev I.V."/>
            <person name="Hibbett D.S."/>
            <person name="Martin F."/>
        </authorList>
    </citation>
    <scope>NUCLEOTIDE SEQUENCE [LARGE SCALE GENOMIC DNA]</scope>
    <source>
        <strain evidence="10">FD-334 SS-4</strain>
    </source>
</reference>
<protein>
    <recommendedName>
        <fullName evidence="8">TEA domain-containing protein</fullName>
    </recommendedName>
</protein>
<keyword evidence="10" id="KW-1185">Reference proteome</keyword>
<comment type="similarity">
    <text evidence="2">Belongs to the TEC1 family.</text>
</comment>
<dbReference type="GO" id="GO:0000978">
    <property type="term" value="F:RNA polymerase II cis-regulatory region sequence-specific DNA binding"/>
    <property type="evidence" value="ECO:0007669"/>
    <property type="project" value="TreeGrafter"/>
</dbReference>
<dbReference type="GO" id="GO:0005667">
    <property type="term" value="C:transcription regulator complex"/>
    <property type="evidence" value="ECO:0007669"/>
    <property type="project" value="TreeGrafter"/>
</dbReference>
<name>A0A0D2N5R8_HYPSF</name>
<accession>A0A0D2N5R8</accession>
<dbReference type="InterPro" id="IPR050937">
    <property type="entry name" value="TEC1_TEAD_TF"/>
</dbReference>
<evidence type="ECO:0000256" key="1">
    <source>
        <dbReference type="ARBA" id="ARBA00004123"/>
    </source>
</evidence>
<dbReference type="PANTHER" id="PTHR11834">
    <property type="entry name" value="TRANSCRIPTIONAL ENHANCER FACTOR TEF RELATED"/>
    <property type="match status" value="1"/>
</dbReference>
<dbReference type="GO" id="GO:0000981">
    <property type="term" value="F:DNA-binding transcription factor activity, RNA polymerase II-specific"/>
    <property type="evidence" value="ECO:0007669"/>
    <property type="project" value="TreeGrafter"/>
</dbReference>
<evidence type="ECO:0000256" key="4">
    <source>
        <dbReference type="ARBA" id="ARBA00023163"/>
    </source>
</evidence>
<feature type="compositionally biased region" description="Polar residues" evidence="7">
    <location>
        <begin position="147"/>
        <end position="156"/>
    </location>
</feature>
<dbReference type="SMART" id="SM00426">
    <property type="entry name" value="TEA"/>
    <property type="match status" value="1"/>
</dbReference>
<dbReference type="Pfam" id="PF01285">
    <property type="entry name" value="TEA"/>
    <property type="match status" value="1"/>
</dbReference>
<evidence type="ECO:0000256" key="7">
    <source>
        <dbReference type="SAM" id="MobiDB-lite"/>
    </source>
</evidence>
<evidence type="ECO:0000256" key="3">
    <source>
        <dbReference type="ARBA" id="ARBA00023015"/>
    </source>
</evidence>
<evidence type="ECO:0000313" key="10">
    <source>
        <dbReference type="Proteomes" id="UP000054270"/>
    </source>
</evidence>
<evidence type="ECO:0000256" key="6">
    <source>
        <dbReference type="PROSITE-ProRule" id="PRU00505"/>
    </source>
</evidence>
<sequence>MSFTDWHVGSSAAHAPQEFSFVMATTVDDLSYTPSAEEKSRDAEQFVATGRKSWKTLKGKGEAVWPPLLEAALLEALERYSPDTGNTKPDKTMGRFPMRNRFISDYIFETTGKRRTPKQVGSRLQQLRETCKKEQIRQLISHRLTPDHSSANSETDSSYAASPSPRPESRSQASAGLGEPASFIHVKIALQSELWPAPIPSIHLISNESVRPQIIQLSPESHRPSGMSYHNKPMSPNILSCLNNSVEFKSQYALDQNSTVLVYVNGQSAPIHVENVQVTCISSPAQQSGWLYRSELVSAFWETLCSSQDLSQFAIVQNIKRANPGLVSSANNADRSTTPKQGISVVYKFDSRVNALRRSSLANALTYHSAAPNVQVQPALSDIPQSGLGVVGPSTTWQIPDADDNLHNDCLQSLTGRSRQVDPSVQHLGSPDTSMTTYHGQYQRACVIPDPSVKESNWNRNAVHAPVPLQYQHQPGFYFS</sequence>
<comment type="subcellular location">
    <subcellularLocation>
        <location evidence="1">Nucleus</location>
    </subcellularLocation>
</comment>